<comment type="caution">
    <text evidence="1">The sequence shown here is derived from an EMBL/GenBank/DDBJ whole genome shotgun (WGS) entry which is preliminary data.</text>
</comment>
<accession>A0AAV5UV70</accession>
<organism evidence="1 2">
    <name type="scientific">Pristionchus fissidentatus</name>
    <dbReference type="NCBI Taxonomy" id="1538716"/>
    <lineage>
        <taxon>Eukaryota</taxon>
        <taxon>Metazoa</taxon>
        <taxon>Ecdysozoa</taxon>
        <taxon>Nematoda</taxon>
        <taxon>Chromadorea</taxon>
        <taxon>Rhabditida</taxon>
        <taxon>Rhabditina</taxon>
        <taxon>Diplogasteromorpha</taxon>
        <taxon>Diplogasteroidea</taxon>
        <taxon>Neodiplogasteridae</taxon>
        <taxon>Pristionchus</taxon>
    </lineage>
</organism>
<gene>
    <name evidence="1" type="ORF">PFISCL1PPCAC_921</name>
</gene>
<name>A0AAV5UV70_9BILA</name>
<evidence type="ECO:0000313" key="1">
    <source>
        <dbReference type="EMBL" id="GMT09624.1"/>
    </source>
</evidence>
<feature type="non-terminal residue" evidence="1">
    <location>
        <position position="1"/>
    </location>
</feature>
<evidence type="ECO:0000313" key="2">
    <source>
        <dbReference type="Proteomes" id="UP001432322"/>
    </source>
</evidence>
<dbReference type="Proteomes" id="UP001432322">
    <property type="component" value="Unassembled WGS sequence"/>
</dbReference>
<dbReference type="EMBL" id="BTSY01000001">
    <property type="protein sequence ID" value="GMT09624.1"/>
    <property type="molecule type" value="Genomic_DNA"/>
</dbReference>
<sequence length="60" mass="6861">RRCSAAVPDIHERTRLSSRTLPDSRAPQCIPRDRDWAARSRREGRCQTSPALCACTLRPR</sequence>
<keyword evidence="2" id="KW-1185">Reference proteome</keyword>
<dbReference type="AlphaFoldDB" id="A0AAV5UV70"/>
<proteinExistence type="predicted"/>
<protein>
    <submittedName>
        <fullName evidence="1">Uncharacterized protein</fullName>
    </submittedName>
</protein>
<reference evidence="1" key="1">
    <citation type="submission" date="2023-10" db="EMBL/GenBank/DDBJ databases">
        <title>Genome assembly of Pristionchus species.</title>
        <authorList>
            <person name="Yoshida K."/>
            <person name="Sommer R.J."/>
        </authorList>
    </citation>
    <scope>NUCLEOTIDE SEQUENCE</scope>
    <source>
        <strain evidence="1">RS5133</strain>
    </source>
</reference>